<dbReference type="Gene3D" id="3.50.50.100">
    <property type="match status" value="1"/>
</dbReference>
<gene>
    <name evidence="10" type="primary">NDE1_4</name>
    <name evidence="10" type="ORF">H4R20_007091</name>
</gene>
<dbReference type="GO" id="GO:0005739">
    <property type="term" value="C:mitochondrion"/>
    <property type="evidence" value="ECO:0007669"/>
    <property type="project" value="TreeGrafter"/>
</dbReference>
<evidence type="ECO:0000313" key="11">
    <source>
        <dbReference type="Proteomes" id="UP001140094"/>
    </source>
</evidence>
<keyword evidence="3" id="KW-0285">Flavoprotein</keyword>
<organism evidence="10 11">
    <name type="scientific">Coemansia guatemalensis</name>
    <dbReference type="NCBI Taxonomy" id="2761395"/>
    <lineage>
        <taxon>Eukaryota</taxon>
        <taxon>Fungi</taxon>
        <taxon>Fungi incertae sedis</taxon>
        <taxon>Zoopagomycota</taxon>
        <taxon>Kickxellomycotina</taxon>
        <taxon>Kickxellomycetes</taxon>
        <taxon>Kickxellales</taxon>
        <taxon>Kickxellaceae</taxon>
        <taxon>Coemansia</taxon>
    </lineage>
</organism>
<comment type="catalytic activity">
    <reaction evidence="8">
        <text>a ubiquinone + NADH + H(+) = a ubiquinol + NAD(+)</text>
        <dbReference type="Rhea" id="RHEA:23152"/>
        <dbReference type="Rhea" id="RHEA-COMP:9565"/>
        <dbReference type="Rhea" id="RHEA-COMP:9566"/>
        <dbReference type="ChEBI" id="CHEBI:15378"/>
        <dbReference type="ChEBI" id="CHEBI:16389"/>
        <dbReference type="ChEBI" id="CHEBI:17976"/>
        <dbReference type="ChEBI" id="CHEBI:57540"/>
        <dbReference type="ChEBI" id="CHEBI:57945"/>
    </reaction>
</comment>
<evidence type="ECO:0000256" key="2">
    <source>
        <dbReference type="ARBA" id="ARBA00012637"/>
    </source>
</evidence>
<proteinExistence type="inferred from homology"/>
<sequence length="149" mass="16477">VPEVQTSGRGLIIDDHLRVKGVRDIWALGDCTVSKYAPLAQVASQQGKWLAQALNQMGADNAQTDAFNRMENSVKPFKYMSNGSLAYIGGERAIAEIPLFRRNITVGGPFASVFWKAYCLWELSSLRSSLSVATDWTKRSLFGRTMSVD</sequence>
<comment type="catalytic activity">
    <reaction evidence="7">
        <text>a quinone + NADH + H(+) = a quinol + NAD(+)</text>
        <dbReference type="Rhea" id="RHEA:46160"/>
        <dbReference type="ChEBI" id="CHEBI:15378"/>
        <dbReference type="ChEBI" id="CHEBI:24646"/>
        <dbReference type="ChEBI" id="CHEBI:57540"/>
        <dbReference type="ChEBI" id="CHEBI:57945"/>
        <dbReference type="ChEBI" id="CHEBI:132124"/>
        <dbReference type="EC" id="1.6.5.9"/>
    </reaction>
</comment>
<dbReference type="EC" id="1.6.5.9" evidence="2"/>
<dbReference type="EMBL" id="JANBUO010003657">
    <property type="protein sequence ID" value="KAJ2789969.1"/>
    <property type="molecule type" value="Genomic_DNA"/>
</dbReference>
<evidence type="ECO:0000259" key="9">
    <source>
        <dbReference type="Pfam" id="PF22366"/>
    </source>
</evidence>
<dbReference type="AlphaFoldDB" id="A0A9W8HSF9"/>
<dbReference type="Proteomes" id="UP001140094">
    <property type="component" value="Unassembled WGS sequence"/>
</dbReference>
<evidence type="ECO:0000256" key="8">
    <source>
        <dbReference type="ARBA" id="ARBA00049010"/>
    </source>
</evidence>
<feature type="non-terminal residue" evidence="10">
    <location>
        <position position="1"/>
    </location>
</feature>
<reference evidence="10" key="1">
    <citation type="submission" date="2022-07" db="EMBL/GenBank/DDBJ databases">
        <title>Phylogenomic reconstructions and comparative analyses of Kickxellomycotina fungi.</title>
        <authorList>
            <person name="Reynolds N.K."/>
            <person name="Stajich J.E."/>
            <person name="Barry K."/>
            <person name="Grigoriev I.V."/>
            <person name="Crous P."/>
            <person name="Smith M.E."/>
        </authorList>
    </citation>
    <scope>NUCLEOTIDE SEQUENCE</scope>
    <source>
        <strain evidence="10">NRRL 1565</strain>
    </source>
</reference>
<evidence type="ECO:0000313" key="10">
    <source>
        <dbReference type="EMBL" id="KAJ2789969.1"/>
    </source>
</evidence>
<keyword evidence="6" id="KW-0520">NAD</keyword>
<dbReference type="PANTHER" id="PTHR43706:SF47">
    <property type="entry name" value="EXTERNAL NADH-UBIQUINONE OXIDOREDUCTASE 1, MITOCHONDRIAL-RELATED"/>
    <property type="match status" value="1"/>
</dbReference>
<name>A0A9W8HSF9_9FUNG</name>
<evidence type="ECO:0000256" key="7">
    <source>
        <dbReference type="ARBA" id="ARBA00047599"/>
    </source>
</evidence>
<dbReference type="GO" id="GO:0050136">
    <property type="term" value="F:NADH dehydrogenase (quinone) (non-electrogenic) activity"/>
    <property type="evidence" value="ECO:0007669"/>
    <property type="project" value="UniProtKB-EC"/>
</dbReference>
<dbReference type="InterPro" id="IPR045024">
    <property type="entry name" value="NDH-2"/>
</dbReference>
<protein>
    <recommendedName>
        <fullName evidence="2">NADH:ubiquinone reductase (non-electrogenic)</fullName>
        <ecNumber evidence="2">1.6.5.9</ecNumber>
    </recommendedName>
</protein>
<keyword evidence="5 10" id="KW-0560">Oxidoreductase</keyword>
<comment type="caution">
    <text evidence="10">The sequence shown here is derived from an EMBL/GenBank/DDBJ whole genome shotgun (WGS) entry which is preliminary data.</text>
</comment>
<accession>A0A9W8HSF9</accession>
<keyword evidence="11" id="KW-1185">Reference proteome</keyword>
<comment type="similarity">
    <text evidence="1">Belongs to the NADH dehydrogenase family.</text>
</comment>
<dbReference type="Pfam" id="PF22366">
    <property type="entry name" value="NDH2_C"/>
    <property type="match status" value="1"/>
</dbReference>
<evidence type="ECO:0000256" key="4">
    <source>
        <dbReference type="ARBA" id="ARBA00022827"/>
    </source>
</evidence>
<evidence type="ECO:0000256" key="5">
    <source>
        <dbReference type="ARBA" id="ARBA00023002"/>
    </source>
</evidence>
<dbReference type="OrthoDB" id="3244603at2759"/>
<keyword evidence="4" id="KW-0274">FAD</keyword>
<evidence type="ECO:0000256" key="6">
    <source>
        <dbReference type="ARBA" id="ARBA00023027"/>
    </source>
</evidence>
<dbReference type="InterPro" id="IPR036188">
    <property type="entry name" value="FAD/NAD-bd_sf"/>
</dbReference>
<evidence type="ECO:0000256" key="1">
    <source>
        <dbReference type="ARBA" id="ARBA00005272"/>
    </source>
</evidence>
<dbReference type="SUPFAM" id="SSF51905">
    <property type="entry name" value="FAD/NAD(P)-binding domain"/>
    <property type="match status" value="1"/>
</dbReference>
<evidence type="ECO:0000256" key="3">
    <source>
        <dbReference type="ARBA" id="ARBA00022630"/>
    </source>
</evidence>
<feature type="domain" description="External alternative NADH-ubiquinone oxidoreductase-like C-terminal" evidence="9">
    <location>
        <begin position="83"/>
        <end position="144"/>
    </location>
</feature>
<dbReference type="InterPro" id="IPR054585">
    <property type="entry name" value="NDH2-like_C"/>
</dbReference>
<dbReference type="PANTHER" id="PTHR43706">
    <property type="entry name" value="NADH DEHYDROGENASE"/>
    <property type="match status" value="1"/>
</dbReference>